<evidence type="ECO:0000313" key="1">
    <source>
        <dbReference type="EMBL" id="KAK1870353.1"/>
    </source>
</evidence>
<keyword evidence="2" id="KW-1185">Reference proteome</keyword>
<proteinExistence type="predicted"/>
<dbReference type="EMBL" id="CM020620">
    <property type="protein sequence ID" value="KAK1870353.1"/>
    <property type="molecule type" value="Genomic_DNA"/>
</dbReference>
<organism evidence="1 2">
    <name type="scientific">Pyropia yezoensis</name>
    <name type="common">Susabi-nori</name>
    <name type="synonym">Porphyra yezoensis</name>
    <dbReference type="NCBI Taxonomy" id="2788"/>
    <lineage>
        <taxon>Eukaryota</taxon>
        <taxon>Rhodophyta</taxon>
        <taxon>Bangiophyceae</taxon>
        <taxon>Bangiales</taxon>
        <taxon>Bangiaceae</taxon>
        <taxon>Pyropia</taxon>
    </lineage>
</organism>
<dbReference type="Proteomes" id="UP000798662">
    <property type="component" value="Chromosome 3"/>
</dbReference>
<comment type="caution">
    <text evidence="1">The sequence shown here is derived from an EMBL/GenBank/DDBJ whole genome shotgun (WGS) entry which is preliminary data.</text>
</comment>
<name>A0ACC3CJT9_PYRYE</name>
<gene>
    <name evidence="1" type="ORF">I4F81_012815</name>
</gene>
<evidence type="ECO:0000313" key="2">
    <source>
        <dbReference type="Proteomes" id="UP000798662"/>
    </source>
</evidence>
<accession>A0ACC3CJT9</accession>
<reference evidence="1" key="1">
    <citation type="submission" date="2019-11" db="EMBL/GenBank/DDBJ databases">
        <title>Nori genome reveals adaptations in red seaweeds to the harsh intertidal environment.</title>
        <authorList>
            <person name="Wang D."/>
            <person name="Mao Y."/>
        </authorList>
    </citation>
    <scope>NUCLEOTIDE SEQUENCE</scope>
    <source>
        <tissue evidence="1">Gametophyte</tissue>
    </source>
</reference>
<protein>
    <submittedName>
        <fullName evidence="1">Uncharacterized protein</fullName>
    </submittedName>
</protein>
<sequence>MACCRDVSERAAGDGGRGTSDRRAGGSAPAARHGGAGLFQPAFLTSPPATLFLPATGRSQLAAPPAGLRLCALPRRRAAPPAPSTGVLWMMAAGRGGGGRGRGAGRTTDAASGAAATTAAGSAATKKGGLAAAVGDDDGFDAAEVDEDDSDDLFDPWNIDEPDGRFDDEEAEDDADASKAFDVESLVNGDRGIAGGAGVEDEDEDTVGGFDDLDDDEEEEDPDLDDLDEDDDEDDDEDEPAPRSRWGKRALDDTDDDDDDEGMGEHDDDDVDTPIRQRKRPATAEESVLRGSTVEEEEPLGDTVDDLDADLGLLSVAGADVLVGEVDVDDDEPVVFDSEEPQIPSQRVPAKAVGGAASVDPEEEGEEEGVDDLEDEALGSIDLTQLLRSRTRPSEDLAAPGGGTGGDLASLFDDAHLDESTPPAVPGSGDMVPAATARFAEVADSPEANVAARAAEKSAFDADDDYEVDGPQGLDFYTNDGEEYEGDADEFGVTQDTSFGRVWALNDDNYVTITEPGEAFAFVDEDVVANDEDADDAGSSESLHEHEATRRGAQPSWGSSTASAWPAAMGGSDALDMGSKEWAARVAYERSTQASAKDMYRWSHKNAGPPAGLDDLFPDYRPAELPKLARLTLDVQDLPLDDETGDGASTRIAGPEPVDDQSEYLSFYQELYKYEGEDDDSAVGGDGAGVVGVAAASAGASVANGSMGVGVNEGSPLDAAEEEAQLEALEEATQQRLQDVVATTGRRAARAGASAADYHALSRTMTFPSEYRFKAVGDGEDFLRSVLADIEAVTGVPVAPEAVVEEPSDRYRRLNIGVSVQSAVQIGAVFEAIRANRHVRFCFSS</sequence>